<dbReference type="EMBL" id="LKCM01000023">
    <property type="protein sequence ID" value="KPQ45106.1"/>
    <property type="molecule type" value="Genomic_DNA"/>
</dbReference>
<dbReference type="PROSITE" id="PS50835">
    <property type="entry name" value="IG_LIKE"/>
    <property type="match status" value="2"/>
</dbReference>
<dbReference type="Pfam" id="PF02018">
    <property type="entry name" value="CBM_4_9"/>
    <property type="match status" value="2"/>
</dbReference>
<evidence type="ECO:0000259" key="7">
    <source>
        <dbReference type="PROSITE" id="PS50835"/>
    </source>
</evidence>
<dbReference type="AlphaFoldDB" id="A0A0N8KRJ4"/>
<evidence type="ECO:0000256" key="6">
    <source>
        <dbReference type="ARBA" id="ARBA00023319"/>
    </source>
</evidence>
<keyword evidence="5" id="KW-0325">Glycoprotein</keyword>
<dbReference type="InterPro" id="IPR036179">
    <property type="entry name" value="Ig-like_dom_sf"/>
</dbReference>
<dbReference type="Proteomes" id="UP000050360">
    <property type="component" value="Unassembled WGS sequence"/>
</dbReference>
<dbReference type="SMART" id="SM00409">
    <property type="entry name" value="IG"/>
    <property type="match status" value="2"/>
</dbReference>
<dbReference type="InterPro" id="IPR051275">
    <property type="entry name" value="Cell_adhesion_signaling"/>
</dbReference>
<accession>A0A0N8KRJ4</accession>
<name>A0A0N8KRJ4_9EURY</name>
<comment type="subcellular location">
    <subcellularLocation>
        <location evidence="1">Membrane</location>
        <topology evidence="1">Single-pass type I membrane protein</topology>
    </subcellularLocation>
</comment>
<proteinExistence type="predicted"/>
<feature type="non-terminal residue" evidence="8">
    <location>
        <position position="1"/>
    </location>
</feature>
<dbReference type="Gene3D" id="2.60.120.260">
    <property type="entry name" value="Galactose-binding domain-like"/>
    <property type="match status" value="2"/>
</dbReference>
<dbReference type="InterPro" id="IPR003599">
    <property type="entry name" value="Ig_sub"/>
</dbReference>
<dbReference type="PANTHER" id="PTHR11640">
    <property type="entry name" value="NEPHRIN"/>
    <property type="match status" value="1"/>
</dbReference>
<dbReference type="GO" id="GO:0005911">
    <property type="term" value="C:cell-cell junction"/>
    <property type="evidence" value="ECO:0007669"/>
    <property type="project" value="TreeGrafter"/>
</dbReference>
<keyword evidence="2" id="KW-0378">Hydrolase</keyword>
<dbReference type="SUPFAM" id="SSF49785">
    <property type="entry name" value="Galactose-binding domain-like"/>
    <property type="match status" value="2"/>
</dbReference>
<evidence type="ECO:0000313" key="9">
    <source>
        <dbReference type="Proteomes" id="UP000050360"/>
    </source>
</evidence>
<keyword evidence="4" id="KW-1015">Disulfide bond</keyword>
<dbReference type="GO" id="GO:0016798">
    <property type="term" value="F:hydrolase activity, acting on glycosyl bonds"/>
    <property type="evidence" value="ECO:0007669"/>
    <property type="project" value="InterPro"/>
</dbReference>
<organism evidence="8 9">
    <name type="scientific">Candidatus Methanoperedens nitratireducens</name>
    <dbReference type="NCBI Taxonomy" id="1392998"/>
    <lineage>
        <taxon>Archaea</taxon>
        <taxon>Methanobacteriati</taxon>
        <taxon>Methanobacteriota</taxon>
        <taxon>Stenosarchaea group</taxon>
        <taxon>Methanomicrobia</taxon>
        <taxon>Methanosarcinales</taxon>
        <taxon>ANME-2 cluster</taxon>
        <taxon>Candidatus Methanoperedentaceae</taxon>
        <taxon>Candidatus Methanoperedens</taxon>
    </lineage>
</organism>
<gene>
    <name evidence="8" type="ORF">MPEBLZ_00304</name>
</gene>
<evidence type="ECO:0000313" key="8">
    <source>
        <dbReference type="EMBL" id="KPQ45106.1"/>
    </source>
</evidence>
<evidence type="ECO:0000256" key="2">
    <source>
        <dbReference type="ARBA" id="ARBA00022801"/>
    </source>
</evidence>
<dbReference type="Gene3D" id="2.60.40.10">
    <property type="entry name" value="Immunoglobulins"/>
    <property type="match status" value="2"/>
</dbReference>
<dbReference type="InterPro" id="IPR003305">
    <property type="entry name" value="CenC_carb-bd"/>
</dbReference>
<protein>
    <submittedName>
        <fullName evidence="8">Carbohydrate binding domain protein</fullName>
    </submittedName>
</protein>
<keyword evidence="6" id="KW-0393">Immunoglobulin domain</keyword>
<dbReference type="InterPro" id="IPR013783">
    <property type="entry name" value="Ig-like_fold"/>
</dbReference>
<dbReference type="GO" id="GO:0098609">
    <property type="term" value="P:cell-cell adhesion"/>
    <property type="evidence" value="ECO:0007669"/>
    <property type="project" value="TreeGrafter"/>
</dbReference>
<keyword evidence="3" id="KW-0472">Membrane</keyword>
<reference evidence="8 9" key="1">
    <citation type="submission" date="2015-09" db="EMBL/GenBank/DDBJ databases">
        <title>A metagenomics-based metabolic model of nitrate-dependent anaerobic oxidation of methane by Methanoperedens-like archaea.</title>
        <authorList>
            <person name="Arshad A."/>
            <person name="Speth D.R."/>
            <person name="De Graaf R.M."/>
            <person name="Op Den Camp H.J."/>
            <person name="Jetten M.S."/>
            <person name="Welte C.U."/>
        </authorList>
    </citation>
    <scope>NUCLEOTIDE SEQUENCE [LARGE SCALE GENOMIC DNA]</scope>
</reference>
<evidence type="ECO:0000256" key="5">
    <source>
        <dbReference type="ARBA" id="ARBA00023180"/>
    </source>
</evidence>
<feature type="domain" description="Ig-like" evidence="7">
    <location>
        <begin position="412"/>
        <end position="493"/>
    </location>
</feature>
<evidence type="ECO:0000256" key="3">
    <source>
        <dbReference type="ARBA" id="ARBA00023136"/>
    </source>
</evidence>
<sequence length="664" mass="71880">GISSAASTSILVNPGFESGTSPWIFYTNGAGKFLNNAPGIVGTYAGHVTISSPGTNVQLYQKGLVLSPNTKYTLSFKAYSNTGHDLSISLLKHGSPYTKYGLSNYVVNLGTSWSQYSIQFTTTGFSTTVSDGRLMFWLAPYDAASDQYYLDDVVLTKVSVDTQVSPTIVTQPASKTITVGQTAIFSVAATGTAPLTYQWQKNGTNIPGATGASYTTPAITLSDNGARFRVLVSNAWGSVNSNEATLTVSYIPALSIISNPGFELGTSPWVFYTNGAGTLLNNAPGFGSPHAGHITISQQGTNVQLYQKGLVLSPNTKYTLSFKAYSNTGHDLSISLMKHISPYTSYGLSNYVVNLGTSWTEYSVQFTTTGFSTAVRDGRLMFMLAPYDAASDQYYFDDVVLTKVSQATQVPPTIVTQPASKTITVGQTAIFSVAATGTAPLTYQWQKNGTNIPGATGASYTTPSATLSYNGAAYRVIVTNAKGSVTSNQAILTVRASSNTNQLVIIDEYYTHNTITRAFSFFGVSNVPSNLVSPVNYAGGTIYSRLQVITKPSTKIVNYQMCLFQDQLVAAKHACTNYQKFNSTGTYYASQPMTSLYQYNKIVWSRQLLERMLVVKDKYGMPVDNRYRPPFGPFDGENFNLYYPMKVRYTAIIVPPNGGQPVWP</sequence>
<feature type="domain" description="Ig-like" evidence="7">
    <location>
        <begin position="166"/>
        <end position="249"/>
    </location>
</feature>
<dbReference type="InterPro" id="IPR007110">
    <property type="entry name" value="Ig-like_dom"/>
</dbReference>
<dbReference type="InterPro" id="IPR008979">
    <property type="entry name" value="Galactose-bd-like_sf"/>
</dbReference>
<dbReference type="GO" id="GO:0050839">
    <property type="term" value="F:cell adhesion molecule binding"/>
    <property type="evidence" value="ECO:0007669"/>
    <property type="project" value="TreeGrafter"/>
</dbReference>
<dbReference type="SUPFAM" id="SSF48726">
    <property type="entry name" value="Immunoglobulin"/>
    <property type="match status" value="2"/>
</dbReference>
<evidence type="ECO:0000256" key="4">
    <source>
        <dbReference type="ARBA" id="ARBA00023157"/>
    </source>
</evidence>
<comment type="caution">
    <text evidence="8">The sequence shown here is derived from an EMBL/GenBank/DDBJ whole genome shotgun (WGS) entry which is preliminary data.</text>
</comment>
<dbReference type="GO" id="GO:0005886">
    <property type="term" value="C:plasma membrane"/>
    <property type="evidence" value="ECO:0007669"/>
    <property type="project" value="TreeGrafter"/>
</dbReference>
<dbReference type="PANTHER" id="PTHR11640:SF164">
    <property type="entry name" value="MAM DOMAIN-CONTAINING GLYCOSYLPHOSPHATIDYLINOSITOL ANCHOR PROTEIN 1"/>
    <property type="match status" value="1"/>
</dbReference>
<evidence type="ECO:0000256" key="1">
    <source>
        <dbReference type="ARBA" id="ARBA00004479"/>
    </source>
</evidence>